<dbReference type="OrthoDB" id="10026961at2759"/>
<name>A0A816H0J4_9BILA</name>
<gene>
    <name evidence="3" type="ORF">GIL414_LOCUS47260</name>
    <name evidence="2" type="ORF">KQP761_LOCUS36795</name>
</gene>
<dbReference type="EMBL" id="CAJNOW010020817">
    <property type="protein sequence ID" value="CAF1681624.1"/>
    <property type="molecule type" value="Genomic_DNA"/>
</dbReference>
<feature type="region of interest" description="Disordered" evidence="1">
    <location>
        <begin position="1"/>
        <end position="40"/>
    </location>
</feature>
<evidence type="ECO:0000256" key="1">
    <source>
        <dbReference type="SAM" id="MobiDB-lite"/>
    </source>
</evidence>
<proteinExistence type="predicted"/>
<dbReference type="EMBL" id="CAJOBJ010150371">
    <property type="protein sequence ID" value="CAF4803403.1"/>
    <property type="molecule type" value="Genomic_DNA"/>
</dbReference>
<accession>A0A816H0J4</accession>
<evidence type="ECO:0000313" key="4">
    <source>
        <dbReference type="Proteomes" id="UP000663834"/>
    </source>
</evidence>
<dbReference type="AlphaFoldDB" id="A0A816H0J4"/>
<feature type="compositionally biased region" description="Basic and acidic residues" evidence="1">
    <location>
        <begin position="1"/>
        <end position="10"/>
    </location>
</feature>
<reference evidence="2" key="1">
    <citation type="submission" date="2021-02" db="EMBL/GenBank/DDBJ databases">
        <authorList>
            <person name="Nowell W R."/>
        </authorList>
    </citation>
    <scope>NUCLEOTIDE SEQUENCE</scope>
</reference>
<dbReference type="Proteomes" id="UP000663834">
    <property type="component" value="Unassembled WGS sequence"/>
</dbReference>
<organism evidence="2 4">
    <name type="scientific">Rotaria magnacalcarata</name>
    <dbReference type="NCBI Taxonomy" id="392030"/>
    <lineage>
        <taxon>Eukaryota</taxon>
        <taxon>Metazoa</taxon>
        <taxon>Spiralia</taxon>
        <taxon>Gnathifera</taxon>
        <taxon>Rotifera</taxon>
        <taxon>Eurotatoria</taxon>
        <taxon>Bdelloidea</taxon>
        <taxon>Philodinida</taxon>
        <taxon>Philodinidae</taxon>
        <taxon>Rotaria</taxon>
    </lineage>
</organism>
<comment type="caution">
    <text evidence="2">The sequence shown here is derived from an EMBL/GenBank/DDBJ whole genome shotgun (WGS) entry which is preliminary data.</text>
</comment>
<dbReference type="Proteomes" id="UP000681720">
    <property type="component" value="Unassembled WGS sequence"/>
</dbReference>
<feature type="compositionally biased region" description="Basic residues" evidence="1">
    <location>
        <begin position="23"/>
        <end position="40"/>
    </location>
</feature>
<sequence>MNVNKGERLQQQRKYNKCNQGQHTRKVQHLKKKNRRLHLQKKQPSVSKLFKLSDTIHLVQFENLSLPQQSPVSKKSNSLDIATNTDPTLLLSDYSMMPIRDFKEMLLTSSATDTDINALKQLLDKDETSLFIRQLTQMVNKLNYSKLQHEQWSYYYNLGISEGIWTARVSKKMATANSMCHTYGRSRKLTQQR</sequence>
<protein>
    <submittedName>
        <fullName evidence="2">Uncharacterized protein</fullName>
    </submittedName>
</protein>
<evidence type="ECO:0000313" key="2">
    <source>
        <dbReference type="EMBL" id="CAF1681624.1"/>
    </source>
</evidence>
<evidence type="ECO:0000313" key="3">
    <source>
        <dbReference type="EMBL" id="CAF4803403.1"/>
    </source>
</evidence>